<evidence type="ECO:0000313" key="2">
    <source>
        <dbReference type="Proteomes" id="UP000054018"/>
    </source>
</evidence>
<reference evidence="2" key="2">
    <citation type="submission" date="2015-01" db="EMBL/GenBank/DDBJ databases">
        <title>Evolutionary Origins and Diversification of the Mycorrhizal Mutualists.</title>
        <authorList>
            <consortium name="DOE Joint Genome Institute"/>
            <consortium name="Mycorrhizal Genomics Consortium"/>
            <person name="Kohler A."/>
            <person name="Kuo A."/>
            <person name="Nagy L.G."/>
            <person name="Floudas D."/>
            <person name="Copeland A."/>
            <person name="Barry K.W."/>
            <person name="Cichocki N."/>
            <person name="Veneault-Fourrey C."/>
            <person name="LaButti K."/>
            <person name="Lindquist E.A."/>
            <person name="Lipzen A."/>
            <person name="Lundell T."/>
            <person name="Morin E."/>
            <person name="Murat C."/>
            <person name="Riley R."/>
            <person name="Ohm R."/>
            <person name="Sun H."/>
            <person name="Tunlid A."/>
            <person name="Henrissat B."/>
            <person name="Grigoriev I.V."/>
            <person name="Hibbett D.S."/>
            <person name="Martin F."/>
        </authorList>
    </citation>
    <scope>NUCLEOTIDE SEQUENCE [LARGE SCALE GENOMIC DNA]</scope>
    <source>
        <strain evidence="2">441</strain>
    </source>
</reference>
<evidence type="ECO:0000313" key="1">
    <source>
        <dbReference type="EMBL" id="KIK29669.1"/>
    </source>
</evidence>
<reference evidence="1 2" key="1">
    <citation type="submission" date="2014-04" db="EMBL/GenBank/DDBJ databases">
        <authorList>
            <consortium name="DOE Joint Genome Institute"/>
            <person name="Kuo A."/>
            <person name="Kohler A."/>
            <person name="Costa M.D."/>
            <person name="Nagy L.G."/>
            <person name="Floudas D."/>
            <person name="Copeland A."/>
            <person name="Barry K.W."/>
            <person name="Cichocki N."/>
            <person name="Veneault-Fourrey C."/>
            <person name="LaButti K."/>
            <person name="Lindquist E.A."/>
            <person name="Lipzen A."/>
            <person name="Lundell T."/>
            <person name="Morin E."/>
            <person name="Murat C."/>
            <person name="Sun H."/>
            <person name="Tunlid A."/>
            <person name="Henrissat B."/>
            <person name="Grigoriev I.V."/>
            <person name="Hibbett D.S."/>
            <person name="Martin F."/>
            <person name="Nordberg H.P."/>
            <person name="Cantor M.N."/>
            <person name="Hua S.X."/>
        </authorList>
    </citation>
    <scope>NUCLEOTIDE SEQUENCE [LARGE SCALE GENOMIC DNA]</scope>
    <source>
        <strain evidence="1 2">441</strain>
    </source>
</reference>
<proteinExistence type="predicted"/>
<dbReference type="EMBL" id="KN833688">
    <property type="protein sequence ID" value="KIK29669.1"/>
    <property type="molecule type" value="Genomic_DNA"/>
</dbReference>
<protein>
    <submittedName>
        <fullName evidence="1">Unplaced genomic scaffold scaffold_4, whole genome shotgun sequence</fullName>
    </submittedName>
</protein>
<dbReference type="AlphaFoldDB" id="A0A0C9ZUI2"/>
<keyword evidence="2" id="KW-1185">Reference proteome</keyword>
<dbReference type="HOGENOM" id="CLU_2832149_0_0_1"/>
<dbReference type="Proteomes" id="UP000054018">
    <property type="component" value="Unassembled WGS sequence"/>
</dbReference>
<sequence>MRERERDDSVGTKQCDDNAVTGLSRDRTSILGFGWAEFRLCLAGGAGLGSALRFRFHCCFASTRYL</sequence>
<name>A0A0C9ZUI2_9AGAM</name>
<gene>
    <name evidence="1" type="ORF">PISMIDRAFT_671604</name>
</gene>
<organism evidence="1 2">
    <name type="scientific">Pisolithus microcarpus 441</name>
    <dbReference type="NCBI Taxonomy" id="765257"/>
    <lineage>
        <taxon>Eukaryota</taxon>
        <taxon>Fungi</taxon>
        <taxon>Dikarya</taxon>
        <taxon>Basidiomycota</taxon>
        <taxon>Agaricomycotina</taxon>
        <taxon>Agaricomycetes</taxon>
        <taxon>Agaricomycetidae</taxon>
        <taxon>Boletales</taxon>
        <taxon>Sclerodermatineae</taxon>
        <taxon>Pisolithaceae</taxon>
        <taxon>Pisolithus</taxon>
    </lineage>
</organism>
<accession>A0A0C9ZUI2</accession>